<dbReference type="PANTHER" id="PTHR14969:SF13">
    <property type="entry name" value="AT30094P"/>
    <property type="match status" value="1"/>
</dbReference>
<comment type="caution">
    <text evidence="3">The sequence shown here is derived from an EMBL/GenBank/DDBJ whole genome shotgun (WGS) entry which is preliminary data.</text>
</comment>
<dbReference type="PANTHER" id="PTHR14969">
    <property type="entry name" value="SPHINGOSINE-1-PHOSPHATE PHOSPHOHYDROLASE"/>
    <property type="match status" value="1"/>
</dbReference>
<keyword evidence="1" id="KW-0812">Transmembrane</keyword>
<feature type="transmembrane region" description="Helical" evidence="1">
    <location>
        <begin position="32"/>
        <end position="55"/>
    </location>
</feature>
<keyword evidence="1" id="KW-1133">Transmembrane helix</keyword>
<keyword evidence="1" id="KW-0472">Membrane</keyword>
<dbReference type="Gene3D" id="1.20.144.10">
    <property type="entry name" value="Phosphatidic acid phosphatase type 2/haloperoxidase"/>
    <property type="match status" value="1"/>
</dbReference>
<dbReference type="InterPro" id="IPR000326">
    <property type="entry name" value="PAP2/HPO"/>
</dbReference>
<dbReference type="EMBL" id="PFSK01000024">
    <property type="protein sequence ID" value="PJC22705.1"/>
    <property type="molecule type" value="Genomic_DNA"/>
</dbReference>
<protein>
    <recommendedName>
        <fullName evidence="2">Phosphatidic acid phosphatase type 2/haloperoxidase domain-containing protein</fullName>
    </recommendedName>
</protein>
<dbReference type="InterPro" id="IPR036938">
    <property type="entry name" value="PAP2/HPO_sf"/>
</dbReference>
<organism evidence="3 4">
    <name type="scientific">candidate division WWE3 bacterium CG_4_9_14_0_2_um_filter_48_10</name>
    <dbReference type="NCBI Taxonomy" id="1975078"/>
    <lineage>
        <taxon>Bacteria</taxon>
        <taxon>Katanobacteria</taxon>
    </lineage>
</organism>
<feature type="transmembrane region" description="Helical" evidence="1">
    <location>
        <begin position="127"/>
        <end position="145"/>
    </location>
</feature>
<dbReference type="SUPFAM" id="SSF48317">
    <property type="entry name" value="Acid phosphatase/Vanadium-dependent haloperoxidase"/>
    <property type="match status" value="1"/>
</dbReference>
<dbReference type="Proteomes" id="UP000228781">
    <property type="component" value="Unassembled WGS sequence"/>
</dbReference>
<reference evidence="4" key="1">
    <citation type="submission" date="2017-09" db="EMBL/GenBank/DDBJ databases">
        <title>Depth-based differentiation of microbial function through sediment-hosted aquifers and enrichment of novel symbionts in the deep terrestrial subsurface.</title>
        <authorList>
            <person name="Probst A.J."/>
            <person name="Ladd B."/>
            <person name="Jarett J.K."/>
            <person name="Geller-Mcgrath D.E."/>
            <person name="Sieber C.M.K."/>
            <person name="Emerson J.B."/>
            <person name="Anantharaman K."/>
            <person name="Thomas B.C."/>
            <person name="Malmstrom R."/>
            <person name="Stieglmeier M."/>
            <person name="Klingl A."/>
            <person name="Woyke T."/>
            <person name="Ryan C.M."/>
            <person name="Banfield J.F."/>
        </authorList>
    </citation>
    <scope>NUCLEOTIDE SEQUENCE [LARGE SCALE GENOMIC DNA]</scope>
</reference>
<dbReference type="GO" id="GO:0042392">
    <property type="term" value="F:sphingosine-1-phosphate phosphatase activity"/>
    <property type="evidence" value="ECO:0007669"/>
    <property type="project" value="TreeGrafter"/>
</dbReference>
<feature type="transmembrane region" description="Helical" evidence="1">
    <location>
        <begin position="103"/>
        <end position="121"/>
    </location>
</feature>
<dbReference type="SMART" id="SM00014">
    <property type="entry name" value="acidPPc"/>
    <property type="match status" value="1"/>
</dbReference>
<gene>
    <name evidence="3" type="ORF">CO059_01890</name>
</gene>
<evidence type="ECO:0000313" key="4">
    <source>
        <dbReference type="Proteomes" id="UP000228781"/>
    </source>
</evidence>
<proteinExistence type="predicted"/>
<evidence type="ECO:0000256" key="1">
    <source>
        <dbReference type="SAM" id="Phobius"/>
    </source>
</evidence>
<feature type="transmembrane region" description="Helical" evidence="1">
    <location>
        <begin position="75"/>
        <end position="96"/>
    </location>
</feature>
<name>A0A2M8EJ16_UNCKA</name>
<sequence>MNFLIIFAARYLIYLSLLSIPYLWVRRERHDLIRIVVSVVVAFAISEGLNFLFPVPRPFVAQNFTPLVGVSLSEYYASFPSGHATFLTALGMAIFFTEKLPGVLILILGILVGIGRVVAGVHYPIDILGGFLIGVAVAALVKFLHDRYPFW</sequence>
<feature type="domain" description="Phosphatidic acid phosphatase type 2/haloperoxidase" evidence="2">
    <location>
        <begin position="32"/>
        <end position="142"/>
    </location>
</feature>
<accession>A0A2M8EJ16</accession>
<feature type="transmembrane region" description="Helical" evidence="1">
    <location>
        <begin position="6"/>
        <end position="25"/>
    </location>
</feature>
<dbReference type="AlphaFoldDB" id="A0A2M8EJ16"/>
<dbReference type="Pfam" id="PF01569">
    <property type="entry name" value="PAP2"/>
    <property type="match status" value="1"/>
</dbReference>
<evidence type="ECO:0000259" key="2">
    <source>
        <dbReference type="SMART" id="SM00014"/>
    </source>
</evidence>
<evidence type="ECO:0000313" key="3">
    <source>
        <dbReference type="EMBL" id="PJC22705.1"/>
    </source>
</evidence>